<keyword evidence="5 9" id="KW-0418">Kinase</keyword>
<feature type="domain" description="Histidine kinase" evidence="8">
    <location>
        <begin position="1"/>
        <end position="102"/>
    </location>
</feature>
<dbReference type="Gene3D" id="3.30.565.10">
    <property type="entry name" value="Histidine kinase-like ATPase, C-terminal domain"/>
    <property type="match status" value="1"/>
</dbReference>
<evidence type="ECO:0000256" key="6">
    <source>
        <dbReference type="ARBA" id="ARBA00022840"/>
    </source>
</evidence>
<proteinExistence type="predicted"/>
<accession>A0ABR6WCN8</accession>
<dbReference type="Proteomes" id="UP000700732">
    <property type="component" value="Unassembled WGS sequence"/>
</dbReference>
<keyword evidence="7" id="KW-0902">Two-component regulatory system</keyword>
<gene>
    <name evidence="9" type="ORF">FH603_4857</name>
</gene>
<dbReference type="InterPro" id="IPR004358">
    <property type="entry name" value="Sig_transdc_His_kin-like_C"/>
</dbReference>
<dbReference type="PANTHER" id="PTHR43065:SF46">
    <property type="entry name" value="C4-DICARBOXYLATE TRANSPORT SENSOR PROTEIN DCTB"/>
    <property type="match status" value="1"/>
</dbReference>
<dbReference type="RefSeq" id="WP_235985561.1">
    <property type="nucleotide sequence ID" value="NZ_VFIA01000043.1"/>
</dbReference>
<reference evidence="9 10" key="1">
    <citation type="submission" date="2019-06" db="EMBL/GenBank/DDBJ databases">
        <title>Spirosoma utsteinense sp. nov. isolated from Antarctic ice-free soils.</title>
        <authorList>
            <person name="Tahon G."/>
        </authorList>
    </citation>
    <scope>NUCLEOTIDE SEQUENCE [LARGE SCALE GENOMIC DNA]</scope>
    <source>
        <strain evidence="9 10">LMG 31447</strain>
    </source>
</reference>
<keyword evidence="6" id="KW-0067">ATP-binding</keyword>
<evidence type="ECO:0000313" key="10">
    <source>
        <dbReference type="Proteomes" id="UP000700732"/>
    </source>
</evidence>
<keyword evidence="4" id="KW-0547">Nucleotide-binding</keyword>
<dbReference type="PANTHER" id="PTHR43065">
    <property type="entry name" value="SENSOR HISTIDINE KINASE"/>
    <property type="match status" value="1"/>
</dbReference>
<dbReference type="GO" id="GO:0016301">
    <property type="term" value="F:kinase activity"/>
    <property type="evidence" value="ECO:0007669"/>
    <property type="project" value="UniProtKB-KW"/>
</dbReference>
<dbReference type="EMBL" id="VFIA01000043">
    <property type="protein sequence ID" value="MBC3794330.1"/>
    <property type="molecule type" value="Genomic_DNA"/>
</dbReference>
<dbReference type="InterPro" id="IPR005467">
    <property type="entry name" value="His_kinase_dom"/>
</dbReference>
<comment type="catalytic activity">
    <reaction evidence="1">
        <text>ATP + protein L-histidine = ADP + protein N-phospho-L-histidine.</text>
        <dbReference type="EC" id="2.7.13.3"/>
    </reaction>
</comment>
<keyword evidence="10" id="KW-1185">Reference proteome</keyword>
<evidence type="ECO:0000256" key="5">
    <source>
        <dbReference type="ARBA" id="ARBA00022777"/>
    </source>
</evidence>
<comment type="caution">
    <text evidence="9">The sequence shown here is derived from an EMBL/GenBank/DDBJ whole genome shotgun (WGS) entry which is preliminary data.</text>
</comment>
<dbReference type="EC" id="2.7.13.3" evidence="2"/>
<organism evidence="9 10">
    <name type="scientific">Spirosoma utsteinense</name>
    <dbReference type="NCBI Taxonomy" id="2585773"/>
    <lineage>
        <taxon>Bacteria</taxon>
        <taxon>Pseudomonadati</taxon>
        <taxon>Bacteroidota</taxon>
        <taxon>Cytophagia</taxon>
        <taxon>Cytophagales</taxon>
        <taxon>Cytophagaceae</taxon>
        <taxon>Spirosoma</taxon>
    </lineage>
</organism>
<dbReference type="InterPro" id="IPR036890">
    <property type="entry name" value="HATPase_C_sf"/>
</dbReference>
<evidence type="ECO:0000256" key="4">
    <source>
        <dbReference type="ARBA" id="ARBA00022741"/>
    </source>
</evidence>
<keyword evidence="3" id="KW-0808">Transferase</keyword>
<evidence type="ECO:0000256" key="1">
    <source>
        <dbReference type="ARBA" id="ARBA00000085"/>
    </source>
</evidence>
<evidence type="ECO:0000256" key="7">
    <source>
        <dbReference type="ARBA" id="ARBA00023012"/>
    </source>
</evidence>
<dbReference type="PRINTS" id="PR00344">
    <property type="entry name" value="BCTRLSENSOR"/>
</dbReference>
<dbReference type="SUPFAM" id="SSF55874">
    <property type="entry name" value="ATPase domain of HSP90 chaperone/DNA topoisomerase II/histidine kinase"/>
    <property type="match status" value="1"/>
</dbReference>
<evidence type="ECO:0000313" key="9">
    <source>
        <dbReference type="EMBL" id="MBC3794330.1"/>
    </source>
</evidence>
<evidence type="ECO:0000259" key="8">
    <source>
        <dbReference type="PROSITE" id="PS50109"/>
    </source>
</evidence>
<sequence length="107" mass="11247">MMSSNGIKAKGRETYQPMVTVSTHQLNGQLEIRVSDNGTGIPDAVKGTISQPFFRTMPTGEGTGLGVSRSYNIITIGHGGNLRIESQEGEGTELAIQLPAAAISSLT</sequence>
<dbReference type="InterPro" id="IPR003594">
    <property type="entry name" value="HATPase_dom"/>
</dbReference>
<evidence type="ECO:0000256" key="3">
    <source>
        <dbReference type="ARBA" id="ARBA00022679"/>
    </source>
</evidence>
<evidence type="ECO:0000256" key="2">
    <source>
        <dbReference type="ARBA" id="ARBA00012438"/>
    </source>
</evidence>
<protein>
    <recommendedName>
        <fullName evidence="2">histidine kinase</fullName>
        <ecNumber evidence="2">2.7.13.3</ecNumber>
    </recommendedName>
</protein>
<name>A0ABR6WCN8_9BACT</name>
<dbReference type="Pfam" id="PF02518">
    <property type="entry name" value="HATPase_c"/>
    <property type="match status" value="1"/>
</dbReference>
<dbReference type="PROSITE" id="PS50109">
    <property type="entry name" value="HIS_KIN"/>
    <property type="match status" value="1"/>
</dbReference>